<accession>A0A1G2BTW7</accession>
<dbReference type="STRING" id="1798553.A3H70_01470"/>
<protein>
    <recommendedName>
        <fullName evidence="3">Type II toxin-antitoxin system HicA family toxin</fullName>
    </recommendedName>
</protein>
<evidence type="ECO:0008006" key="3">
    <source>
        <dbReference type="Google" id="ProtNLM"/>
    </source>
</evidence>
<dbReference type="InterPro" id="IPR038570">
    <property type="entry name" value="HicA_sf"/>
</dbReference>
<evidence type="ECO:0000313" key="1">
    <source>
        <dbReference type="EMBL" id="OGY91687.1"/>
    </source>
</evidence>
<dbReference type="AlphaFoldDB" id="A0A1G2BTW7"/>
<proteinExistence type="predicted"/>
<gene>
    <name evidence="1" type="ORF">A3H70_01470</name>
</gene>
<dbReference type="SUPFAM" id="SSF54786">
    <property type="entry name" value="YcfA/nrd intein domain"/>
    <property type="match status" value="1"/>
</dbReference>
<sequence length="77" mass="8861">MPKLVPIHYTKLIQLFERFGFKATRYRGDHIMMNKPGVSRPLVIKTSPPRVSAALIRINLTTAGISREQYFRALAEF</sequence>
<dbReference type="Gene3D" id="3.30.920.30">
    <property type="entry name" value="Hypothetical protein"/>
    <property type="match status" value="1"/>
</dbReference>
<organism evidence="1 2">
    <name type="scientific">Candidatus Komeilibacteria bacterium RIFCSPLOWO2_02_FULL_48_11</name>
    <dbReference type="NCBI Taxonomy" id="1798553"/>
    <lineage>
        <taxon>Bacteria</taxon>
        <taxon>Candidatus Komeiliibacteriota</taxon>
    </lineage>
</organism>
<reference evidence="1 2" key="1">
    <citation type="journal article" date="2016" name="Nat. Commun.">
        <title>Thousands of microbial genomes shed light on interconnected biogeochemical processes in an aquifer system.</title>
        <authorList>
            <person name="Anantharaman K."/>
            <person name="Brown C.T."/>
            <person name="Hug L.A."/>
            <person name="Sharon I."/>
            <person name="Castelle C.J."/>
            <person name="Probst A.J."/>
            <person name="Thomas B.C."/>
            <person name="Singh A."/>
            <person name="Wilkins M.J."/>
            <person name="Karaoz U."/>
            <person name="Brodie E.L."/>
            <person name="Williams K.H."/>
            <person name="Hubbard S.S."/>
            <person name="Banfield J.F."/>
        </authorList>
    </citation>
    <scope>NUCLEOTIDE SEQUENCE [LARGE SCALE GENOMIC DNA]</scope>
</reference>
<comment type="caution">
    <text evidence="1">The sequence shown here is derived from an EMBL/GenBank/DDBJ whole genome shotgun (WGS) entry which is preliminary data.</text>
</comment>
<name>A0A1G2BTW7_9BACT</name>
<dbReference type="Proteomes" id="UP000178109">
    <property type="component" value="Unassembled WGS sequence"/>
</dbReference>
<evidence type="ECO:0000313" key="2">
    <source>
        <dbReference type="Proteomes" id="UP000178109"/>
    </source>
</evidence>
<dbReference type="EMBL" id="MHKO01000040">
    <property type="protein sequence ID" value="OGY91687.1"/>
    <property type="molecule type" value="Genomic_DNA"/>
</dbReference>